<keyword evidence="3 6" id="KW-0489">Methyltransferase</keyword>
<feature type="binding site" evidence="6">
    <location>
        <begin position="128"/>
        <end position="129"/>
    </location>
    <ligand>
        <name>S-adenosyl-L-methionine</name>
        <dbReference type="ChEBI" id="CHEBI:59789"/>
    </ligand>
</feature>
<evidence type="ECO:0000313" key="7">
    <source>
        <dbReference type="EMBL" id="TYZ29279.1"/>
    </source>
</evidence>
<evidence type="ECO:0000256" key="2">
    <source>
        <dbReference type="ARBA" id="ARBA00022552"/>
    </source>
</evidence>
<dbReference type="HAMAP" id="MF_00074">
    <property type="entry name" value="16SrRNA_methyltr_G"/>
    <property type="match status" value="1"/>
</dbReference>
<evidence type="ECO:0000256" key="3">
    <source>
        <dbReference type="ARBA" id="ARBA00022603"/>
    </source>
</evidence>
<dbReference type="EC" id="2.1.1.-" evidence="6"/>
<comment type="caution">
    <text evidence="6">Lacks conserved residue(s) required for the propagation of feature annotation.</text>
</comment>
<dbReference type="SUPFAM" id="SSF53335">
    <property type="entry name" value="S-adenosyl-L-methionine-dependent methyltransferases"/>
    <property type="match status" value="1"/>
</dbReference>
<accession>A0A5D6WQ85</accession>
<protein>
    <recommendedName>
        <fullName evidence="6">Ribosomal RNA small subunit methyltransferase G</fullName>
        <ecNumber evidence="6">2.1.1.-</ecNumber>
    </recommendedName>
    <alternativeName>
        <fullName evidence="6">16S rRNA 7-methylguanosine methyltransferase</fullName>
        <shortName evidence="6">16S rRNA m7G methyltransferase</shortName>
    </alternativeName>
</protein>
<keyword evidence="1 6" id="KW-0963">Cytoplasm</keyword>
<keyword evidence="2 6" id="KW-0698">rRNA processing</keyword>
<reference evidence="7 8" key="1">
    <citation type="submission" date="2019-08" db="EMBL/GenBank/DDBJ databases">
        <title>Selenomonas sp. mPRGC5 and Selenomonas sp. mPRGC8 isolated from ruminal fluid of dairy goat (Capra hircus).</title>
        <authorList>
            <person name="Poothong S."/>
            <person name="Nuengjamnong C."/>
            <person name="Tanasupawat S."/>
        </authorList>
    </citation>
    <scope>NUCLEOTIDE SEQUENCE [LARGE SCALE GENOMIC DNA]</scope>
    <source>
        <strain evidence="8">mPRGC8</strain>
    </source>
</reference>
<proteinExistence type="inferred from homology"/>
<dbReference type="CDD" id="cd02440">
    <property type="entry name" value="AdoMet_MTases"/>
    <property type="match status" value="1"/>
</dbReference>
<dbReference type="PANTHER" id="PTHR31760:SF0">
    <property type="entry name" value="S-ADENOSYL-L-METHIONINE-DEPENDENT METHYLTRANSFERASES SUPERFAMILY PROTEIN"/>
    <property type="match status" value="1"/>
</dbReference>
<dbReference type="RefSeq" id="WP_149188897.1">
    <property type="nucleotide sequence ID" value="NZ_VTOZ01000009.1"/>
</dbReference>
<dbReference type="PANTHER" id="PTHR31760">
    <property type="entry name" value="S-ADENOSYL-L-METHIONINE-DEPENDENT METHYLTRANSFERASES SUPERFAMILY PROTEIN"/>
    <property type="match status" value="1"/>
</dbReference>
<dbReference type="GO" id="GO:0005829">
    <property type="term" value="C:cytosol"/>
    <property type="evidence" value="ECO:0007669"/>
    <property type="project" value="TreeGrafter"/>
</dbReference>
<dbReference type="GO" id="GO:0070043">
    <property type="term" value="F:rRNA (guanine-N7-)-methyltransferase activity"/>
    <property type="evidence" value="ECO:0007669"/>
    <property type="project" value="UniProtKB-UniRule"/>
</dbReference>
<gene>
    <name evidence="6 7" type="primary">rsmG</name>
    <name evidence="7" type="ORF">FZ041_05895</name>
</gene>
<keyword evidence="5 6" id="KW-0949">S-adenosyl-L-methionine</keyword>
<sequence>MFIDEMKQAADSYGLVLSETQLGQFNRYYELLVEWNKIMNLTAITEPQEVAVKHMIDSLTAYDASLFTEGATVIDVGTGAGFPGLPLKIFAPGIKLTLMDSLNKRVRFLQTVVDELGLQDVACVHARAEEGARNKAYREQFDIAVSRAVARLPILAEYCLPFVRRGGHFLALKGMQYQEEEQEAVKAIKVMGGSETQTRPVKLPGLEDVRAVIDITKGMPTPKAYPRKAGTPAKNPL</sequence>
<comment type="caution">
    <text evidence="7">The sequence shown here is derived from an EMBL/GenBank/DDBJ whole genome shotgun (WGS) entry which is preliminary data.</text>
</comment>
<organism evidence="7 8">
    <name type="scientific">Selenomonas caprae</name>
    <dbReference type="NCBI Taxonomy" id="2606905"/>
    <lineage>
        <taxon>Bacteria</taxon>
        <taxon>Bacillati</taxon>
        <taxon>Bacillota</taxon>
        <taxon>Negativicutes</taxon>
        <taxon>Selenomonadales</taxon>
        <taxon>Selenomonadaceae</taxon>
        <taxon>Selenomonas</taxon>
    </lineage>
</organism>
<evidence type="ECO:0000256" key="4">
    <source>
        <dbReference type="ARBA" id="ARBA00022679"/>
    </source>
</evidence>
<evidence type="ECO:0000256" key="1">
    <source>
        <dbReference type="ARBA" id="ARBA00022490"/>
    </source>
</evidence>
<dbReference type="Pfam" id="PF02527">
    <property type="entry name" value="GidB"/>
    <property type="match status" value="1"/>
</dbReference>
<dbReference type="NCBIfam" id="TIGR00138">
    <property type="entry name" value="rsmG_gidB"/>
    <property type="match status" value="1"/>
</dbReference>
<evidence type="ECO:0000256" key="5">
    <source>
        <dbReference type="ARBA" id="ARBA00022691"/>
    </source>
</evidence>
<keyword evidence="8" id="KW-1185">Reference proteome</keyword>
<dbReference type="InterPro" id="IPR003682">
    <property type="entry name" value="rRNA_ssu_MeTfrase_G"/>
</dbReference>
<name>A0A5D6WQ85_9FIRM</name>
<feature type="binding site" evidence="6">
    <location>
        <position position="82"/>
    </location>
    <ligand>
        <name>S-adenosyl-L-methionine</name>
        <dbReference type="ChEBI" id="CHEBI:59789"/>
    </ligand>
</feature>
<dbReference type="InterPro" id="IPR029063">
    <property type="entry name" value="SAM-dependent_MTases_sf"/>
</dbReference>
<comment type="similarity">
    <text evidence="6">Belongs to the methyltransferase superfamily. RNA methyltransferase RsmG family.</text>
</comment>
<comment type="subcellular location">
    <subcellularLocation>
        <location evidence="6">Cytoplasm</location>
    </subcellularLocation>
</comment>
<dbReference type="PIRSF" id="PIRSF003078">
    <property type="entry name" value="GidB"/>
    <property type="match status" value="1"/>
</dbReference>
<dbReference type="Gene3D" id="3.40.50.150">
    <property type="entry name" value="Vaccinia Virus protein VP39"/>
    <property type="match status" value="1"/>
</dbReference>
<feature type="binding site" evidence="6">
    <location>
        <position position="147"/>
    </location>
    <ligand>
        <name>S-adenosyl-L-methionine</name>
        <dbReference type="ChEBI" id="CHEBI:59789"/>
    </ligand>
</feature>
<dbReference type="Proteomes" id="UP000322783">
    <property type="component" value="Unassembled WGS sequence"/>
</dbReference>
<dbReference type="AlphaFoldDB" id="A0A5D6WQ85"/>
<evidence type="ECO:0000256" key="6">
    <source>
        <dbReference type="HAMAP-Rule" id="MF_00074"/>
    </source>
</evidence>
<evidence type="ECO:0000313" key="8">
    <source>
        <dbReference type="Proteomes" id="UP000322783"/>
    </source>
</evidence>
<dbReference type="EMBL" id="VTOZ01000009">
    <property type="protein sequence ID" value="TYZ29279.1"/>
    <property type="molecule type" value="Genomic_DNA"/>
</dbReference>
<dbReference type="FunFam" id="3.40.50.150:FF:000041">
    <property type="entry name" value="Ribosomal RNA small subunit methyltransferase G"/>
    <property type="match status" value="1"/>
</dbReference>
<comment type="function">
    <text evidence="6">Specifically methylates the N7 position of a guanine in 16S rRNA.</text>
</comment>
<keyword evidence="4 6" id="KW-0808">Transferase</keyword>
<feature type="binding site" evidence="6">
    <location>
        <position position="77"/>
    </location>
    <ligand>
        <name>S-adenosyl-L-methionine</name>
        <dbReference type="ChEBI" id="CHEBI:59789"/>
    </ligand>
</feature>